<gene>
    <name evidence="1" type="ORF">ACFOPQ_10210</name>
</gene>
<proteinExistence type="predicted"/>
<dbReference type="EMBL" id="JBHRZF010000125">
    <property type="protein sequence ID" value="MFC3861132.1"/>
    <property type="molecule type" value="Genomic_DNA"/>
</dbReference>
<keyword evidence="2" id="KW-1185">Reference proteome</keyword>
<protein>
    <recommendedName>
        <fullName evidence="3">MarR family transcriptional regulator</fullName>
    </recommendedName>
</protein>
<reference evidence="2" key="1">
    <citation type="journal article" date="2019" name="Int. J. Syst. Evol. Microbiol.">
        <title>The Global Catalogue of Microorganisms (GCM) 10K type strain sequencing project: providing services to taxonomists for standard genome sequencing and annotation.</title>
        <authorList>
            <consortium name="The Broad Institute Genomics Platform"/>
            <consortium name="The Broad Institute Genome Sequencing Center for Infectious Disease"/>
            <person name="Wu L."/>
            <person name="Ma J."/>
        </authorList>
    </citation>
    <scope>NUCLEOTIDE SEQUENCE [LARGE SCALE GENOMIC DNA]</scope>
    <source>
        <strain evidence="2">CCTCC AB 2013263</strain>
    </source>
</reference>
<dbReference type="RefSeq" id="WP_380077726.1">
    <property type="nucleotide sequence ID" value="NZ_JBHRZF010000125.1"/>
</dbReference>
<organism evidence="1 2">
    <name type="scientific">Deinococcus antarcticus</name>
    <dbReference type="NCBI Taxonomy" id="1298767"/>
    <lineage>
        <taxon>Bacteria</taxon>
        <taxon>Thermotogati</taxon>
        <taxon>Deinococcota</taxon>
        <taxon>Deinococci</taxon>
        <taxon>Deinococcales</taxon>
        <taxon>Deinococcaceae</taxon>
        <taxon>Deinococcus</taxon>
    </lineage>
</organism>
<evidence type="ECO:0000313" key="1">
    <source>
        <dbReference type="EMBL" id="MFC3861132.1"/>
    </source>
</evidence>
<sequence>MTYAVSSVPLTSKALPLTPQCAWYRRLLPLCNGERTVQDIAHALHLPTQVVLKLMDRAVSQGWLEPPPEIPHTSDQKSDCYRALQGELNILLGDRGNELLGQAVQMTRVSPAELTSRHVTDVLIALELCLPREQAEAFGPQFDALRDAYAC</sequence>
<evidence type="ECO:0008006" key="3">
    <source>
        <dbReference type="Google" id="ProtNLM"/>
    </source>
</evidence>
<evidence type="ECO:0000313" key="2">
    <source>
        <dbReference type="Proteomes" id="UP001595748"/>
    </source>
</evidence>
<name>A0ABV8A9F4_9DEIO</name>
<accession>A0ABV8A9F4</accession>
<comment type="caution">
    <text evidence="1">The sequence shown here is derived from an EMBL/GenBank/DDBJ whole genome shotgun (WGS) entry which is preliminary data.</text>
</comment>
<dbReference type="Proteomes" id="UP001595748">
    <property type="component" value="Unassembled WGS sequence"/>
</dbReference>